<dbReference type="SUPFAM" id="SSF54534">
    <property type="entry name" value="FKBP-like"/>
    <property type="match status" value="1"/>
</dbReference>
<dbReference type="GO" id="GO:0003755">
    <property type="term" value="F:peptidyl-prolyl cis-trans isomerase activity"/>
    <property type="evidence" value="ECO:0007669"/>
    <property type="project" value="UniProtKB-UniRule"/>
</dbReference>
<evidence type="ECO:0000256" key="4">
    <source>
        <dbReference type="ARBA" id="ARBA00023235"/>
    </source>
</evidence>
<dbReference type="EC" id="5.2.1.8" evidence="6"/>
<protein>
    <recommendedName>
        <fullName evidence="6">Peptidyl-prolyl cis-trans isomerase</fullName>
        <ecNumber evidence="6">5.2.1.8</ecNumber>
    </recommendedName>
</protein>
<dbReference type="FunFam" id="3.10.50.40:FF:000006">
    <property type="entry name" value="Peptidyl-prolyl cis-trans isomerase"/>
    <property type="match status" value="1"/>
</dbReference>
<organism evidence="9 11">
    <name type="scientific">Stenotrophomonas koreensis</name>
    <dbReference type="NCBI Taxonomy" id="266128"/>
    <lineage>
        <taxon>Bacteria</taxon>
        <taxon>Pseudomonadati</taxon>
        <taxon>Pseudomonadota</taxon>
        <taxon>Gammaproteobacteria</taxon>
        <taxon>Lysobacterales</taxon>
        <taxon>Lysobacteraceae</taxon>
        <taxon>Stenotrophomonas</taxon>
    </lineage>
</organism>
<keyword evidence="4 5" id="KW-0413">Isomerase</keyword>
<keyword evidence="3 5" id="KW-0697">Rotamase</keyword>
<accession>A0A0R0BRB9</accession>
<accession>A0A7W3UZQ4</accession>
<dbReference type="OrthoDB" id="9814548at2"/>
<evidence type="ECO:0000256" key="7">
    <source>
        <dbReference type="SAM" id="SignalP"/>
    </source>
</evidence>
<feature type="domain" description="PPIase FKBP-type" evidence="8">
    <location>
        <begin position="52"/>
        <end position="146"/>
    </location>
</feature>
<keyword evidence="7" id="KW-0732">Signal</keyword>
<dbReference type="Proteomes" id="UP000051254">
    <property type="component" value="Unassembled WGS sequence"/>
</dbReference>
<keyword evidence="11" id="KW-1185">Reference proteome</keyword>
<dbReference type="EMBL" id="JACIUV010000003">
    <property type="protein sequence ID" value="MBB1116805.1"/>
    <property type="molecule type" value="Genomic_DNA"/>
</dbReference>
<comment type="caution">
    <text evidence="9">The sequence shown here is derived from an EMBL/GenBank/DDBJ whole genome shotgun (WGS) entry which is preliminary data.</text>
</comment>
<evidence type="ECO:0000313" key="10">
    <source>
        <dbReference type="EMBL" id="MBB1116805.1"/>
    </source>
</evidence>
<dbReference type="Gene3D" id="3.10.50.40">
    <property type="match status" value="1"/>
</dbReference>
<dbReference type="RefSeq" id="WP_057663959.1">
    <property type="nucleotide sequence ID" value="NZ_JACIUV010000003.1"/>
</dbReference>
<dbReference type="EMBL" id="LDJH01000006">
    <property type="protein sequence ID" value="KRG59680.1"/>
    <property type="molecule type" value="Genomic_DNA"/>
</dbReference>
<evidence type="ECO:0000256" key="2">
    <source>
        <dbReference type="ARBA" id="ARBA00006577"/>
    </source>
</evidence>
<evidence type="ECO:0000313" key="9">
    <source>
        <dbReference type="EMBL" id="KRG59680.1"/>
    </source>
</evidence>
<sequence length="148" mass="15672">MALPPRLLLALPLLAALMACTPAPQALPASDPIARFEIIDQRSGEGASAQAGQTVSVHYTGWLFDADAPQQRGAKFDSSLDRGQPFSFTVGGGQVIRGWDEGVAGMQVGGTRVLMIPPEYGYGERRVGPLPANASLVFEVQLLGIEPR</sequence>
<comment type="similarity">
    <text evidence="2 6">Belongs to the FKBP-type PPIase family.</text>
</comment>
<dbReference type="PANTHER" id="PTHR43811:SF19">
    <property type="entry name" value="39 KDA FK506-BINDING NUCLEAR PROTEIN"/>
    <property type="match status" value="1"/>
</dbReference>
<feature type="chain" id="PRO_5006392860" description="Peptidyl-prolyl cis-trans isomerase" evidence="7">
    <location>
        <begin position="27"/>
        <end position="148"/>
    </location>
</feature>
<dbReference type="PROSITE" id="PS50059">
    <property type="entry name" value="FKBP_PPIASE"/>
    <property type="match status" value="1"/>
</dbReference>
<evidence type="ECO:0000256" key="1">
    <source>
        <dbReference type="ARBA" id="ARBA00000971"/>
    </source>
</evidence>
<reference evidence="10 12" key="2">
    <citation type="submission" date="2020-08" db="EMBL/GenBank/DDBJ databases">
        <title>Stenotrophomonas sp. W1S232.</title>
        <authorList>
            <person name="Deng Y."/>
        </authorList>
    </citation>
    <scope>NUCLEOTIDE SEQUENCE [LARGE SCALE GENOMIC DNA]</scope>
    <source>
        <strain evidence="10 12">W1S232</strain>
    </source>
</reference>
<dbReference type="PATRIC" id="fig|266128.3.peg.2436"/>
<evidence type="ECO:0000259" key="8">
    <source>
        <dbReference type="PROSITE" id="PS50059"/>
    </source>
</evidence>
<dbReference type="PROSITE" id="PS51257">
    <property type="entry name" value="PROKAR_LIPOPROTEIN"/>
    <property type="match status" value="1"/>
</dbReference>
<evidence type="ECO:0000256" key="3">
    <source>
        <dbReference type="ARBA" id="ARBA00023110"/>
    </source>
</evidence>
<dbReference type="AlphaFoldDB" id="A0A0R0BRB9"/>
<evidence type="ECO:0000313" key="11">
    <source>
        <dbReference type="Proteomes" id="UP000051254"/>
    </source>
</evidence>
<evidence type="ECO:0000256" key="5">
    <source>
        <dbReference type="PROSITE-ProRule" id="PRU00277"/>
    </source>
</evidence>
<dbReference type="InterPro" id="IPR046357">
    <property type="entry name" value="PPIase_dom_sf"/>
</dbReference>
<dbReference type="STRING" id="266128.ABB25_03905"/>
<dbReference type="Pfam" id="PF00254">
    <property type="entry name" value="FKBP_C"/>
    <property type="match status" value="1"/>
</dbReference>
<comment type="catalytic activity">
    <reaction evidence="1 5 6">
        <text>[protein]-peptidylproline (omega=180) = [protein]-peptidylproline (omega=0)</text>
        <dbReference type="Rhea" id="RHEA:16237"/>
        <dbReference type="Rhea" id="RHEA-COMP:10747"/>
        <dbReference type="Rhea" id="RHEA-COMP:10748"/>
        <dbReference type="ChEBI" id="CHEBI:83833"/>
        <dbReference type="ChEBI" id="CHEBI:83834"/>
        <dbReference type="EC" id="5.2.1.8"/>
    </reaction>
</comment>
<reference evidence="9 11" key="1">
    <citation type="submission" date="2015-05" db="EMBL/GenBank/DDBJ databases">
        <title>Genome sequencing and analysis of members of genus Stenotrophomonas.</title>
        <authorList>
            <person name="Patil P.P."/>
            <person name="Midha S."/>
            <person name="Patil P.B."/>
        </authorList>
    </citation>
    <scope>NUCLEOTIDE SEQUENCE [LARGE SCALE GENOMIC DNA]</scope>
    <source>
        <strain evidence="9 11">DSM 17805</strain>
    </source>
</reference>
<dbReference type="Proteomes" id="UP000550609">
    <property type="component" value="Unassembled WGS sequence"/>
</dbReference>
<proteinExistence type="inferred from homology"/>
<evidence type="ECO:0000313" key="12">
    <source>
        <dbReference type="Proteomes" id="UP000550609"/>
    </source>
</evidence>
<name>A0A0R0BRB9_9GAMM</name>
<dbReference type="PANTHER" id="PTHR43811">
    <property type="entry name" value="FKBP-TYPE PEPTIDYL-PROLYL CIS-TRANS ISOMERASE FKPA"/>
    <property type="match status" value="1"/>
</dbReference>
<feature type="signal peptide" evidence="7">
    <location>
        <begin position="1"/>
        <end position="26"/>
    </location>
</feature>
<gene>
    <name evidence="9" type="ORF">ABB25_03905</name>
    <name evidence="10" type="ORF">H4O09_07020</name>
</gene>
<dbReference type="InterPro" id="IPR001179">
    <property type="entry name" value="PPIase_FKBP_dom"/>
</dbReference>
<evidence type="ECO:0000256" key="6">
    <source>
        <dbReference type="RuleBase" id="RU003915"/>
    </source>
</evidence>